<dbReference type="OrthoDB" id="7839331at2"/>
<accession>A0A2S4HFR8</accession>
<gene>
    <name evidence="1" type="ORF">C0068_09950</name>
</gene>
<sequence length="263" mass="30306">MKFTRSVKPREQLPITVERFQTLVMDTGARKVWLDGEKQPIKLGRWMFYLPREQIKCFHARQGATDCIHALRPSDVESRSPDTKVGRYTLAEWRQALETPIYRRLAEIWIVSARLWRAGLGPQPLGVVMVEQFSRNGQELGPTCGIRTQNVEKLPRKLDCRMDQIHEAGVIPDRIRSCVRQQRRGYVIDLCSVVGCQPKNAEEEIMQVLTGLNEEKNDQNLVQLLEETLKTPSSENYHSLAKVRLLNAFWLLPYLENLSPLGI</sequence>
<proteinExistence type="predicted"/>
<dbReference type="AlphaFoldDB" id="A0A2S4HFR8"/>
<organism evidence="1 2">
    <name type="scientific">Zhongshania marina</name>
    <dbReference type="NCBI Taxonomy" id="2304603"/>
    <lineage>
        <taxon>Bacteria</taxon>
        <taxon>Pseudomonadati</taxon>
        <taxon>Pseudomonadota</taxon>
        <taxon>Gammaproteobacteria</taxon>
        <taxon>Cellvibrionales</taxon>
        <taxon>Spongiibacteraceae</taxon>
        <taxon>Zhongshania</taxon>
    </lineage>
</organism>
<dbReference type="Proteomes" id="UP000237222">
    <property type="component" value="Unassembled WGS sequence"/>
</dbReference>
<protein>
    <submittedName>
        <fullName evidence="1">Uncharacterized protein</fullName>
    </submittedName>
</protein>
<name>A0A2S4HFR8_9GAMM</name>
<dbReference type="RefSeq" id="WP_103684350.1">
    <property type="nucleotide sequence ID" value="NZ_PQGG01000023.1"/>
</dbReference>
<dbReference type="EMBL" id="PQGG01000023">
    <property type="protein sequence ID" value="POP52834.1"/>
    <property type="molecule type" value="Genomic_DNA"/>
</dbReference>
<reference evidence="1" key="1">
    <citation type="submission" date="2018-01" db="EMBL/GenBank/DDBJ databases">
        <authorList>
            <person name="Yu X.-D."/>
        </authorList>
    </citation>
    <scope>NUCLEOTIDE SEQUENCE</scope>
    <source>
        <strain evidence="1">ZX-21</strain>
    </source>
</reference>
<comment type="caution">
    <text evidence="1">The sequence shown here is derived from an EMBL/GenBank/DDBJ whole genome shotgun (WGS) entry which is preliminary data.</text>
</comment>
<evidence type="ECO:0000313" key="2">
    <source>
        <dbReference type="Proteomes" id="UP000237222"/>
    </source>
</evidence>
<evidence type="ECO:0000313" key="1">
    <source>
        <dbReference type="EMBL" id="POP52834.1"/>
    </source>
</evidence>